<feature type="region of interest" description="Disordered" evidence="1">
    <location>
        <begin position="256"/>
        <end position="361"/>
    </location>
</feature>
<keyword evidence="3" id="KW-1185">Reference proteome</keyword>
<sequence>MDDRASTRPKRPTHPPRHYDEYEMGFVPPQRQLSEPIISRHGQEEELRSQEEGAAMMTPRTFDRRQSLRDAGYLVEQHIAVGQYSLRPGSEFQLATQYTERAQVGRGRVSPPSSRSSVQYDLPPASRNDLLQSRDEHLDAALAEIRETRSELRLLAETVRSLKQTPQPATVCSQSNTLDPRKSDQLSSLPLDHEARAPPVEKLSTNVQVNQYGNADQPDPPTGPETEDPQPQAVSSEPIVDILDKMMSELQVLKQAAVSKSRPLVAHTQSPRIVKDGPSTAKTSKPLPDLSSQQDFQSQPPPRTSSTYNSEQHKSYHQGEPATTSQPYLPMRAYPRTVIDPRPQILPPSEPSYRGPMPSIPYFSRRDPSEFARMKIALENLLPQMGRSSLNTKS</sequence>
<accession>A0ABR3MKK1</accession>
<feature type="compositionally biased region" description="Polar residues" evidence="1">
    <location>
        <begin position="203"/>
        <end position="214"/>
    </location>
</feature>
<reference evidence="2 3" key="1">
    <citation type="submission" date="2023-09" db="EMBL/GenBank/DDBJ databases">
        <authorList>
            <person name="Wang M."/>
        </authorList>
    </citation>
    <scope>NUCLEOTIDE SEQUENCE [LARGE SCALE GENOMIC DNA]</scope>
    <source>
        <strain evidence="2">GT-2023</strain>
        <tissue evidence="2">Liver</tissue>
    </source>
</reference>
<name>A0ABR3MKK1_9TELE</name>
<feature type="region of interest" description="Disordered" evidence="1">
    <location>
        <begin position="163"/>
        <end position="236"/>
    </location>
</feature>
<gene>
    <name evidence="2" type="ORF">QQF64_003253</name>
</gene>
<evidence type="ECO:0000256" key="1">
    <source>
        <dbReference type="SAM" id="MobiDB-lite"/>
    </source>
</evidence>
<dbReference type="EMBL" id="JAYMGO010000011">
    <property type="protein sequence ID" value="KAL1265226.1"/>
    <property type="molecule type" value="Genomic_DNA"/>
</dbReference>
<organism evidence="2 3">
    <name type="scientific">Cirrhinus molitorella</name>
    <name type="common">mud carp</name>
    <dbReference type="NCBI Taxonomy" id="172907"/>
    <lineage>
        <taxon>Eukaryota</taxon>
        <taxon>Metazoa</taxon>
        <taxon>Chordata</taxon>
        <taxon>Craniata</taxon>
        <taxon>Vertebrata</taxon>
        <taxon>Euteleostomi</taxon>
        <taxon>Actinopterygii</taxon>
        <taxon>Neopterygii</taxon>
        <taxon>Teleostei</taxon>
        <taxon>Ostariophysi</taxon>
        <taxon>Cypriniformes</taxon>
        <taxon>Cyprinidae</taxon>
        <taxon>Labeoninae</taxon>
        <taxon>Labeonini</taxon>
        <taxon>Cirrhinus</taxon>
    </lineage>
</organism>
<comment type="caution">
    <text evidence="2">The sequence shown here is derived from an EMBL/GenBank/DDBJ whole genome shotgun (WGS) entry which is preliminary data.</text>
</comment>
<dbReference type="Proteomes" id="UP001558613">
    <property type="component" value="Unassembled WGS sequence"/>
</dbReference>
<feature type="compositionally biased region" description="Low complexity" evidence="1">
    <location>
        <begin position="287"/>
        <end position="298"/>
    </location>
</feature>
<proteinExistence type="predicted"/>
<feature type="compositionally biased region" description="Polar residues" evidence="1">
    <location>
        <begin position="163"/>
        <end position="178"/>
    </location>
</feature>
<evidence type="ECO:0000313" key="3">
    <source>
        <dbReference type="Proteomes" id="UP001558613"/>
    </source>
</evidence>
<feature type="region of interest" description="Disordered" evidence="1">
    <location>
        <begin position="1"/>
        <end position="23"/>
    </location>
</feature>
<feature type="compositionally biased region" description="Basic residues" evidence="1">
    <location>
        <begin position="7"/>
        <end position="16"/>
    </location>
</feature>
<protein>
    <submittedName>
        <fullName evidence="2">Uncharacterized protein</fullName>
    </submittedName>
</protein>
<evidence type="ECO:0000313" key="2">
    <source>
        <dbReference type="EMBL" id="KAL1265226.1"/>
    </source>
</evidence>
<feature type="region of interest" description="Disordered" evidence="1">
    <location>
        <begin position="103"/>
        <end position="127"/>
    </location>
</feature>
<feature type="compositionally biased region" description="Low complexity" evidence="1">
    <location>
        <begin position="104"/>
        <end position="118"/>
    </location>
</feature>